<evidence type="ECO:0000256" key="3">
    <source>
        <dbReference type="ARBA" id="ARBA00013190"/>
    </source>
</evidence>
<name>A0A239PTB8_9PROT</name>
<dbReference type="EC" id="1.1.1.1" evidence="3"/>
<dbReference type="Proteomes" id="UP000198346">
    <property type="component" value="Unassembled WGS sequence"/>
</dbReference>
<evidence type="ECO:0000313" key="9">
    <source>
        <dbReference type="Proteomes" id="UP000198346"/>
    </source>
</evidence>
<keyword evidence="4" id="KW-0479">Metal-binding</keyword>
<keyword evidence="9" id="KW-1185">Reference proteome</keyword>
<evidence type="ECO:0000256" key="1">
    <source>
        <dbReference type="ARBA" id="ARBA00001947"/>
    </source>
</evidence>
<dbReference type="InterPro" id="IPR013154">
    <property type="entry name" value="ADH-like_N"/>
</dbReference>
<dbReference type="PROSITE" id="PS00059">
    <property type="entry name" value="ADH_ZINC"/>
    <property type="match status" value="1"/>
</dbReference>
<keyword evidence="5" id="KW-0862">Zinc</keyword>
<dbReference type="SUPFAM" id="SSF51735">
    <property type="entry name" value="NAD(P)-binding Rossmann-fold domains"/>
    <property type="match status" value="1"/>
</dbReference>
<dbReference type="AlphaFoldDB" id="A0A239PTB8"/>
<dbReference type="PANTHER" id="PTHR42940:SF8">
    <property type="entry name" value="VACUOLAR PROTEIN SORTING-ASSOCIATED PROTEIN 11"/>
    <property type="match status" value="1"/>
</dbReference>
<dbReference type="InterPro" id="IPR002328">
    <property type="entry name" value="ADH_Zn_CS"/>
</dbReference>
<dbReference type="SMART" id="SM00829">
    <property type="entry name" value="PKS_ER"/>
    <property type="match status" value="1"/>
</dbReference>
<reference evidence="8 9" key="1">
    <citation type="submission" date="2017-07" db="EMBL/GenBank/DDBJ databases">
        <authorList>
            <person name="Sun Z.S."/>
            <person name="Albrecht U."/>
            <person name="Echele G."/>
            <person name="Lee C.C."/>
        </authorList>
    </citation>
    <scope>NUCLEOTIDE SEQUENCE [LARGE SCALE GENOMIC DNA]</scope>
    <source>
        <strain evidence="8 9">CGMCC 1.12710</strain>
    </source>
</reference>
<gene>
    <name evidence="8" type="ORF">SAMN06297382_1767</name>
</gene>
<keyword evidence="6" id="KW-0560">Oxidoreductase</keyword>
<accession>A0A239PTB8</accession>
<evidence type="ECO:0000259" key="7">
    <source>
        <dbReference type="SMART" id="SM00829"/>
    </source>
</evidence>
<dbReference type="Gene3D" id="3.40.50.720">
    <property type="entry name" value="NAD(P)-binding Rossmann-like Domain"/>
    <property type="match status" value="1"/>
</dbReference>
<comment type="similarity">
    <text evidence="2">Belongs to the zinc-containing alcohol dehydrogenase family.</text>
</comment>
<dbReference type="InterPro" id="IPR014187">
    <property type="entry name" value="ADH_Zn_typ-2"/>
</dbReference>
<dbReference type="InterPro" id="IPR020843">
    <property type="entry name" value="ER"/>
</dbReference>
<dbReference type="RefSeq" id="WP_089412234.1">
    <property type="nucleotide sequence ID" value="NZ_FZQA01000003.1"/>
</dbReference>
<evidence type="ECO:0000256" key="2">
    <source>
        <dbReference type="ARBA" id="ARBA00008072"/>
    </source>
</evidence>
<dbReference type="GO" id="GO:0008270">
    <property type="term" value="F:zinc ion binding"/>
    <property type="evidence" value="ECO:0007669"/>
    <property type="project" value="InterPro"/>
</dbReference>
<dbReference type="GO" id="GO:0005737">
    <property type="term" value="C:cytoplasm"/>
    <property type="evidence" value="ECO:0007669"/>
    <property type="project" value="TreeGrafter"/>
</dbReference>
<dbReference type="SUPFAM" id="SSF50129">
    <property type="entry name" value="GroES-like"/>
    <property type="match status" value="1"/>
</dbReference>
<organism evidence="8 9">
    <name type="scientific">Amphiplicatus metriothermophilus</name>
    <dbReference type="NCBI Taxonomy" id="1519374"/>
    <lineage>
        <taxon>Bacteria</taxon>
        <taxon>Pseudomonadati</taxon>
        <taxon>Pseudomonadota</taxon>
        <taxon>Alphaproteobacteria</taxon>
        <taxon>Parvularculales</taxon>
        <taxon>Parvularculaceae</taxon>
        <taxon>Amphiplicatus</taxon>
    </lineage>
</organism>
<dbReference type="OrthoDB" id="5295340at2"/>
<dbReference type="GO" id="GO:0004022">
    <property type="term" value="F:alcohol dehydrogenase (NAD+) activity"/>
    <property type="evidence" value="ECO:0007669"/>
    <property type="project" value="UniProtKB-EC"/>
</dbReference>
<feature type="domain" description="Enoyl reductase (ER)" evidence="7">
    <location>
        <begin position="10"/>
        <end position="325"/>
    </location>
</feature>
<dbReference type="InterPro" id="IPR036291">
    <property type="entry name" value="NAD(P)-bd_dom_sf"/>
</dbReference>
<dbReference type="Gene3D" id="3.90.180.10">
    <property type="entry name" value="Medium-chain alcohol dehydrogenases, catalytic domain"/>
    <property type="match status" value="1"/>
</dbReference>
<comment type="cofactor">
    <cofactor evidence="1">
        <name>Zn(2+)</name>
        <dbReference type="ChEBI" id="CHEBI:29105"/>
    </cofactor>
</comment>
<dbReference type="PANTHER" id="PTHR42940">
    <property type="entry name" value="ALCOHOL DEHYDROGENASE 1-RELATED"/>
    <property type="match status" value="1"/>
</dbReference>
<sequence>MRAMMLEQVGKPLALRMAARPSPGAGEILVKVAACAVCRTDLHIVDGDLPTRRLPLVPGHEIVGRVVAAGAGVEGFAPGDRVGIPWLAGTCGACRYCRSGRENLCESARFTGYTVDGGYADFAVADARFCFPVPEAYADEEAAPLMCAGLIGFRAYRKARGARRLGLYGFGAAAHLIAQVAIHEGCEVYAFAKPGDEKGQSFARSLGAVWAGGSDEPPPDPLDAAIIFAPVGALVPAALAAVEPGGTVVCAGIHMSDVPSFPYALLWRERTITSVANLTREDGIEFLKIAPQVPVKTAVHPYPLERANDALDDLRRGRFEGAAVLTMR</sequence>
<evidence type="ECO:0000256" key="5">
    <source>
        <dbReference type="ARBA" id="ARBA00022833"/>
    </source>
</evidence>
<dbReference type="EMBL" id="FZQA01000003">
    <property type="protein sequence ID" value="SNT73368.1"/>
    <property type="molecule type" value="Genomic_DNA"/>
</dbReference>
<protein>
    <recommendedName>
        <fullName evidence="3">alcohol dehydrogenase</fullName>
        <ecNumber evidence="3">1.1.1.1</ecNumber>
    </recommendedName>
</protein>
<dbReference type="Pfam" id="PF08240">
    <property type="entry name" value="ADH_N"/>
    <property type="match status" value="1"/>
</dbReference>
<dbReference type="InterPro" id="IPR011032">
    <property type="entry name" value="GroES-like_sf"/>
</dbReference>
<evidence type="ECO:0000256" key="4">
    <source>
        <dbReference type="ARBA" id="ARBA00022723"/>
    </source>
</evidence>
<dbReference type="CDD" id="cd08298">
    <property type="entry name" value="CAD2"/>
    <property type="match status" value="1"/>
</dbReference>
<evidence type="ECO:0000256" key="6">
    <source>
        <dbReference type="ARBA" id="ARBA00023002"/>
    </source>
</evidence>
<dbReference type="NCBIfam" id="TIGR02822">
    <property type="entry name" value="adh_fam_2"/>
    <property type="match status" value="1"/>
</dbReference>
<proteinExistence type="inferred from homology"/>
<evidence type="ECO:0000313" key="8">
    <source>
        <dbReference type="EMBL" id="SNT73368.1"/>
    </source>
</evidence>